<name>A0A853CYN9_9MICO</name>
<organism evidence="3 4">
    <name type="scientific">Leifsonia shinshuensis</name>
    <dbReference type="NCBI Taxonomy" id="150026"/>
    <lineage>
        <taxon>Bacteria</taxon>
        <taxon>Bacillati</taxon>
        <taxon>Actinomycetota</taxon>
        <taxon>Actinomycetes</taxon>
        <taxon>Micrococcales</taxon>
        <taxon>Microbacteriaceae</taxon>
        <taxon>Leifsonia</taxon>
    </lineage>
</organism>
<proteinExistence type="predicted"/>
<evidence type="ECO:0000256" key="1">
    <source>
        <dbReference type="ARBA" id="ARBA00022679"/>
    </source>
</evidence>
<dbReference type="InterPro" id="IPR001296">
    <property type="entry name" value="Glyco_trans_1"/>
</dbReference>
<feature type="domain" description="Glycosyl transferase family 1" evidence="2">
    <location>
        <begin position="170"/>
        <end position="323"/>
    </location>
</feature>
<dbReference type="AlphaFoldDB" id="A0A853CYN9"/>
<evidence type="ECO:0000313" key="4">
    <source>
        <dbReference type="Proteomes" id="UP000578352"/>
    </source>
</evidence>
<dbReference type="Proteomes" id="UP000578352">
    <property type="component" value="Unassembled WGS sequence"/>
</dbReference>
<accession>A0A853CYN9</accession>
<evidence type="ECO:0000313" key="3">
    <source>
        <dbReference type="EMBL" id="NYJ25692.1"/>
    </source>
</evidence>
<protein>
    <submittedName>
        <fullName evidence="3">Glycosyltransferase involved in cell wall biosynthesis</fullName>
    </submittedName>
</protein>
<evidence type="ECO:0000259" key="2">
    <source>
        <dbReference type="Pfam" id="PF00534"/>
    </source>
</evidence>
<dbReference type="GO" id="GO:0016757">
    <property type="term" value="F:glycosyltransferase activity"/>
    <property type="evidence" value="ECO:0007669"/>
    <property type="project" value="InterPro"/>
</dbReference>
<gene>
    <name evidence="3" type="ORF">HNR13_003979</name>
</gene>
<dbReference type="PANTHER" id="PTHR46401:SF2">
    <property type="entry name" value="GLYCOSYLTRANSFERASE WBBK-RELATED"/>
    <property type="match status" value="1"/>
</dbReference>
<dbReference type="SUPFAM" id="SSF53756">
    <property type="entry name" value="UDP-Glycosyltransferase/glycogen phosphorylase"/>
    <property type="match status" value="1"/>
</dbReference>
<dbReference type="PANTHER" id="PTHR46401">
    <property type="entry name" value="GLYCOSYLTRANSFERASE WBBK-RELATED"/>
    <property type="match status" value="1"/>
</dbReference>
<dbReference type="GO" id="GO:0009103">
    <property type="term" value="P:lipopolysaccharide biosynthetic process"/>
    <property type="evidence" value="ECO:0007669"/>
    <property type="project" value="TreeGrafter"/>
</dbReference>
<keyword evidence="1 3" id="KW-0808">Transferase</keyword>
<dbReference type="EMBL" id="JACCFL010000001">
    <property type="protein sequence ID" value="NYJ25692.1"/>
    <property type="molecule type" value="Genomic_DNA"/>
</dbReference>
<dbReference type="Pfam" id="PF00534">
    <property type="entry name" value="Glycos_transf_1"/>
    <property type="match status" value="1"/>
</dbReference>
<comment type="caution">
    <text evidence="3">The sequence shown here is derived from an EMBL/GenBank/DDBJ whole genome shotgun (WGS) entry which is preliminary data.</text>
</comment>
<dbReference type="Gene3D" id="3.40.50.2000">
    <property type="entry name" value="Glycogen Phosphorylase B"/>
    <property type="match status" value="2"/>
</dbReference>
<reference evidence="3 4" key="1">
    <citation type="submission" date="2020-07" db="EMBL/GenBank/DDBJ databases">
        <title>Sequencing the genomes of 1000 actinobacteria strains.</title>
        <authorList>
            <person name="Klenk H.-P."/>
        </authorList>
    </citation>
    <scope>NUCLEOTIDE SEQUENCE [LARGE SCALE GENOMIC DNA]</scope>
    <source>
        <strain evidence="3 4">DSM 15165</strain>
    </source>
</reference>
<dbReference type="CDD" id="cd03801">
    <property type="entry name" value="GT4_PimA-like"/>
    <property type="match status" value="1"/>
</dbReference>
<sequence length="359" mass="37331">MNDVFFVVPDTIDDPRQVSGGNRYDQRVRDGLRAEGWTVHLLLVTGRGTGWTARALAQLPEGALALIDGLLVFREPEAVAAHRSRLRIVVLAHMAAPSPGGEPGGGEPGADLDDAVIAALRSARRIVATSAWTRSQLLEQDAADPHRIVVAHPGVDPAPATRASAAGGRLLCVATVAPHKGQDLLLRALAGFADRDGWSCTLAGSVAVAPDFVAALTAVIDAAGLAGRIRFAGVLDARALDAAYADADLVVLPSRSESYGMALAEALAHGVPVLATAVGGIPEAIARPEAAMIVPPDDPWALHVVLQQWWASADRRAALKAAALEARAAGRRWDDTTSTVAAALREAAVEGLRPEAVPS</sequence>